<evidence type="ECO:0000313" key="2">
    <source>
        <dbReference type="EMBL" id="KAF0476777.1"/>
    </source>
</evidence>
<evidence type="ECO:0000313" key="3">
    <source>
        <dbReference type="Proteomes" id="UP000439903"/>
    </source>
</evidence>
<dbReference type="AlphaFoldDB" id="A0A8H4ABW1"/>
<dbReference type="EMBL" id="WTPW01000821">
    <property type="protein sequence ID" value="KAF0476777.1"/>
    <property type="molecule type" value="Genomic_DNA"/>
</dbReference>
<proteinExistence type="predicted"/>
<reference evidence="2 3" key="1">
    <citation type="journal article" date="2019" name="Environ. Microbiol.">
        <title>At the nexus of three kingdoms: the genome of the mycorrhizal fungus Gigaspora margarita provides insights into plant, endobacterial and fungal interactions.</title>
        <authorList>
            <person name="Venice F."/>
            <person name="Ghignone S."/>
            <person name="Salvioli di Fossalunga A."/>
            <person name="Amselem J."/>
            <person name="Novero M."/>
            <person name="Xianan X."/>
            <person name="Sedzielewska Toro K."/>
            <person name="Morin E."/>
            <person name="Lipzen A."/>
            <person name="Grigoriev I.V."/>
            <person name="Henrissat B."/>
            <person name="Martin F.M."/>
            <person name="Bonfante P."/>
        </authorList>
    </citation>
    <scope>NUCLEOTIDE SEQUENCE [LARGE SCALE GENOMIC DNA]</scope>
    <source>
        <strain evidence="2 3">BEG34</strain>
    </source>
</reference>
<dbReference type="Proteomes" id="UP000439903">
    <property type="component" value="Unassembled WGS sequence"/>
</dbReference>
<evidence type="ECO:0000256" key="1">
    <source>
        <dbReference type="SAM" id="MobiDB-lite"/>
    </source>
</evidence>
<name>A0A8H4ABW1_GIGMA</name>
<protein>
    <submittedName>
        <fullName evidence="2">Uncharacterized protein</fullName>
    </submittedName>
</protein>
<comment type="caution">
    <text evidence="2">The sequence shown here is derived from an EMBL/GenBank/DDBJ whole genome shotgun (WGS) entry which is preliminary data.</text>
</comment>
<sequence>MELPETWSTYLETDPSSIVNPSKVKYSNWEMEYDDEEMRYSNEKMSQNESERESNDEVNASLQLHKNIGCQSNNVLPVETLNEVKSFITNVLNLGQVQVQAQN</sequence>
<organism evidence="2 3">
    <name type="scientific">Gigaspora margarita</name>
    <dbReference type="NCBI Taxonomy" id="4874"/>
    <lineage>
        <taxon>Eukaryota</taxon>
        <taxon>Fungi</taxon>
        <taxon>Fungi incertae sedis</taxon>
        <taxon>Mucoromycota</taxon>
        <taxon>Glomeromycotina</taxon>
        <taxon>Glomeromycetes</taxon>
        <taxon>Diversisporales</taxon>
        <taxon>Gigasporaceae</taxon>
        <taxon>Gigaspora</taxon>
    </lineage>
</organism>
<gene>
    <name evidence="2" type="ORF">F8M41_024323</name>
</gene>
<keyword evidence="3" id="KW-1185">Reference proteome</keyword>
<feature type="region of interest" description="Disordered" evidence="1">
    <location>
        <begin position="39"/>
        <end position="58"/>
    </location>
</feature>
<accession>A0A8H4ABW1</accession>